<protein>
    <submittedName>
        <fullName evidence="1">Uncharacterized protein</fullName>
    </submittedName>
</protein>
<evidence type="ECO:0000313" key="2">
    <source>
        <dbReference type="Proteomes" id="UP000237000"/>
    </source>
</evidence>
<organism evidence="1 2">
    <name type="scientific">Trema orientale</name>
    <name type="common">Charcoal tree</name>
    <name type="synonym">Celtis orientalis</name>
    <dbReference type="NCBI Taxonomy" id="63057"/>
    <lineage>
        <taxon>Eukaryota</taxon>
        <taxon>Viridiplantae</taxon>
        <taxon>Streptophyta</taxon>
        <taxon>Embryophyta</taxon>
        <taxon>Tracheophyta</taxon>
        <taxon>Spermatophyta</taxon>
        <taxon>Magnoliopsida</taxon>
        <taxon>eudicotyledons</taxon>
        <taxon>Gunneridae</taxon>
        <taxon>Pentapetalae</taxon>
        <taxon>rosids</taxon>
        <taxon>fabids</taxon>
        <taxon>Rosales</taxon>
        <taxon>Cannabaceae</taxon>
        <taxon>Trema</taxon>
    </lineage>
</organism>
<dbReference type="Proteomes" id="UP000237000">
    <property type="component" value="Unassembled WGS sequence"/>
</dbReference>
<gene>
    <name evidence="1" type="ORF">TorRG33x02_314880</name>
</gene>
<reference evidence="2" key="1">
    <citation type="submission" date="2016-06" db="EMBL/GenBank/DDBJ databases">
        <title>Parallel loss of symbiosis genes in relatives of nitrogen-fixing non-legume Parasponia.</title>
        <authorList>
            <person name="Van Velzen R."/>
            <person name="Holmer R."/>
            <person name="Bu F."/>
            <person name="Rutten L."/>
            <person name="Van Zeijl A."/>
            <person name="Liu W."/>
            <person name="Santuari L."/>
            <person name="Cao Q."/>
            <person name="Sharma T."/>
            <person name="Shen D."/>
            <person name="Roswanjaya Y."/>
            <person name="Wardhani T."/>
            <person name="Kalhor M.S."/>
            <person name="Jansen J."/>
            <person name="Van den Hoogen J."/>
            <person name="Gungor B."/>
            <person name="Hartog M."/>
            <person name="Hontelez J."/>
            <person name="Verver J."/>
            <person name="Yang W.-C."/>
            <person name="Schijlen E."/>
            <person name="Repin R."/>
            <person name="Schilthuizen M."/>
            <person name="Schranz E."/>
            <person name="Heidstra R."/>
            <person name="Miyata K."/>
            <person name="Fedorova E."/>
            <person name="Kohlen W."/>
            <person name="Bisseling T."/>
            <person name="Smit S."/>
            <person name="Geurts R."/>
        </authorList>
    </citation>
    <scope>NUCLEOTIDE SEQUENCE [LARGE SCALE GENOMIC DNA]</scope>
    <source>
        <strain evidence="2">cv. RG33-2</strain>
    </source>
</reference>
<dbReference type="OrthoDB" id="10299937at2759"/>
<accession>A0A2P5BNI0</accession>
<dbReference type="AlphaFoldDB" id="A0A2P5BNI0"/>
<dbReference type="InParanoid" id="A0A2P5BNI0"/>
<keyword evidence="2" id="KW-1185">Reference proteome</keyword>
<name>A0A2P5BNI0_TREOI</name>
<sequence>MEIGMESKVVLLGKLVCGDQPYVARESRLKICQVYTSERQVTFGNSMFFSSLNKTRSIDDCMARSTWNHMVYVWHYWEVKDLINKASNALAHYVLVCVQVILLVKNLRGKETSV</sequence>
<proteinExistence type="predicted"/>
<evidence type="ECO:0000313" key="1">
    <source>
        <dbReference type="EMBL" id="PON50358.1"/>
    </source>
</evidence>
<dbReference type="EMBL" id="JXTC01000487">
    <property type="protein sequence ID" value="PON50358.1"/>
    <property type="molecule type" value="Genomic_DNA"/>
</dbReference>
<comment type="caution">
    <text evidence="1">The sequence shown here is derived from an EMBL/GenBank/DDBJ whole genome shotgun (WGS) entry which is preliminary data.</text>
</comment>